<dbReference type="SUPFAM" id="SSF48371">
    <property type="entry name" value="ARM repeat"/>
    <property type="match status" value="1"/>
</dbReference>
<feature type="region of interest" description="Disordered" evidence="1">
    <location>
        <begin position="1"/>
        <end position="38"/>
    </location>
</feature>
<feature type="compositionally biased region" description="Basic and acidic residues" evidence="1">
    <location>
        <begin position="91"/>
        <end position="102"/>
    </location>
</feature>
<feature type="compositionally biased region" description="Basic residues" evidence="1">
    <location>
        <begin position="80"/>
        <end position="89"/>
    </location>
</feature>
<feature type="region of interest" description="Disordered" evidence="1">
    <location>
        <begin position="80"/>
        <end position="102"/>
    </location>
</feature>
<accession>A0A5J4X6W7</accession>
<dbReference type="AlphaFoldDB" id="A0A5J4X6W7"/>
<feature type="compositionally biased region" description="Basic and acidic residues" evidence="1">
    <location>
        <begin position="1"/>
        <end position="19"/>
    </location>
</feature>
<dbReference type="InterPro" id="IPR016024">
    <property type="entry name" value="ARM-type_fold"/>
</dbReference>
<gene>
    <name evidence="2" type="ORF">EZS28_001972</name>
</gene>
<proteinExistence type="predicted"/>
<name>A0A5J4X6W7_9EUKA</name>
<evidence type="ECO:0000313" key="3">
    <source>
        <dbReference type="Proteomes" id="UP000324800"/>
    </source>
</evidence>
<comment type="caution">
    <text evidence="2">The sequence shown here is derived from an EMBL/GenBank/DDBJ whole genome shotgun (WGS) entry which is preliminary data.</text>
</comment>
<dbReference type="Proteomes" id="UP000324800">
    <property type="component" value="Unassembled WGS sequence"/>
</dbReference>
<evidence type="ECO:0000313" key="2">
    <source>
        <dbReference type="EMBL" id="KAA6402506.1"/>
    </source>
</evidence>
<protein>
    <submittedName>
        <fullName evidence="2">Uncharacterized protein</fullName>
    </submittedName>
</protein>
<reference evidence="2 3" key="1">
    <citation type="submission" date="2019-03" db="EMBL/GenBank/DDBJ databases">
        <title>Single cell metagenomics reveals metabolic interactions within the superorganism composed of flagellate Streblomastix strix and complex community of Bacteroidetes bacteria on its surface.</title>
        <authorList>
            <person name="Treitli S.C."/>
            <person name="Kolisko M."/>
            <person name="Husnik F."/>
            <person name="Keeling P."/>
            <person name="Hampl V."/>
        </authorList>
    </citation>
    <scope>NUCLEOTIDE SEQUENCE [LARGE SCALE GENOMIC DNA]</scope>
    <source>
        <strain evidence="2">ST1C</strain>
    </source>
</reference>
<dbReference type="InterPro" id="IPR011989">
    <property type="entry name" value="ARM-like"/>
</dbReference>
<dbReference type="EMBL" id="SNRW01000225">
    <property type="protein sequence ID" value="KAA6402506.1"/>
    <property type="molecule type" value="Genomic_DNA"/>
</dbReference>
<feature type="compositionally biased region" description="Polar residues" evidence="1">
    <location>
        <begin position="21"/>
        <end position="38"/>
    </location>
</feature>
<dbReference type="Gene3D" id="1.25.10.10">
    <property type="entry name" value="Leucine-rich Repeat Variant"/>
    <property type="match status" value="1"/>
</dbReference>
<organism evidence="2 3">
    <name type="scientific">Streblomastix strix</name>
    <dbReference type="NCBI Taxonomy" id="222440"/>
    <lineage>
        <taxon>Eukaryota</taxon>
        <taxon>Metamonada</taxon>
        <taxon>Preaxostyla</taxon>
        <taxon>Oxymonadida</taxon>
        <taxon>Streblomastigidae</taxon>
        <taxon>Streblomastix</taxon>
    </lineage>
</organism>
<sequence>MDPHNKEDLPEIEIAKEPENQTESDSQNLNNSEKQNENIILNELQPNIQVLTTVQEPEKGPEISSIDKIQIIIKGKAKKKNKEMKRQNKIKNNEGSKTDINDKVQTNDDINQLAQQDEYYQWMIELEKAKNEVGISQQKIIKVSSFLKMSAQRIFLLQNNTTSIESNSMSSASCISVANRACQYLYEQSKLQESVTKQLKEMNITVDILFFLTHLPLSAISDCFISLLCEIFKDMPLQASINLFNMGVIEHLIRLLNHPYSEIREKTIESICYIICAQISNTYQLHKHPYYKGLQSSSILDKIIKYMNSSERTNTTRAYAAVILGLVHQGIQMADGMLMSVVKALVKQLKPRSTEKVLRNVYELIDK</sequence>
<evidence type="ECO:0000256" key="1">
    <source>
        <dbReference type="SAM" id="MobiDB-lite"/>
    </source>
</evidence>